<keyword evidence="7" id="KW-1185">Reference proteome</keyword>
<organism evidence="7 8">
    <name type="scientific">Actinia tenebrosa</name>
    <name type="common">Australian red waratah sea anemone</name>
    <dbReference type="NCBI Taxonomy" id="6105"/>
    <lineage>
        <taxon>Eukaryota</taxon>
        <taxon>Metazoa</taxon>
        <taxon>Cnidaria</taxon>
        <taxon>Anthozoa</taxon>
        <taxon>Hexacorallia</taxon>
        <taxon>Actiniaria</taxon>
        <taxon>Actiniidae</taxon>
        <taxon>Actinia</taxon>
    </lineage>
</organism>
<keyword evidence="4" id="KW-0443">Lipid metabolism</keyword>
<dbReference type="AlphaFoldDB" id="A0A6P8J4L7"/>
<feature type="domain" description="LRAT" evidence="6">
    <location>
        <begin position="1"/>
        <end position="107"/>
    </location>
</feature>
<sequence>MICTKVQGDSIMVIEYRRRNTLELSAEEVLVDLEKLAEVQEILLTFEQLKNMKVQKKVWPNKLKRFDANEIVRRAKSRVGKKKYNVLTNNCEHFVVWCICGLKVSLQVTTRCFWGKESLKLLCSTIRECGILAGSLGLGYGLLLLKVLDNVSDKIFIKILSGPENAAFNVGIAIALVIKLSLCCYEIRKALDERKSEEILTDNDLDAKIVEIVTKAWFHWQLSFAGFFAGLPYGLIGSLVGVIVGIITGTYFGVIAKWYCWSGPLTVQANGIFK</sequence>
<dbReference type="GO" id="GO:0004623">
    <property type="term" value="F:phospholipase A2 activity"/>
    <property type="evidence" value="ECO:0007669"/>
    <property type="project" value="TreeGrafter"/>
</dbReference>
<evidence type="ECO:0000313" key="8">
    <source>
        <dbReference type="RefSeq" id="XP_031574627.1"/>
    </source>
</evidence>
<evidence type="ECO:0000256" key="3">
    <source>
        <dbReference type="ARBA" id="ARBA00022801"/>
    </source>
</evidence>
<keyword evidence="5" id="KW-0472">Membrane</keyword>
<dbReference type="GO" id="GO:0005737">
    <property type="term" value="C:cytoplasm"/>
    <property type="evidence" value="ECO:0007669"/>
    <property type="project" value="TreeGrafter"/>
</dbReference>
<dbReference type="PROSITE" id="PS51934">
    <property type="entry name" value="LRAT"/>
    <property type="match status" value="1"/>
</dbReference>
<dbReference type="GO" id="GO:0070292">
    <property type="term" value="P:N-acylphosphatidylethanolamine metabolic process"/>
    <property type="evidence" value="ECO:0007669"/>
    <property type="project" value="TreeGrafter"/>
</dbReference>
<name>A0A6P8J4L7_ACTTE</name>
<keyword evidence="5" id="KW-0812">Transmembrane</keyword>
<dbReference type="InParanoid" id="A0A6P8J4L7"/>
<proteinExistence type="inferred from homology"/>
<evidence type="ECO:0000256" key="1">
    <source>
        <dbReference type="ARBA" id="ARBA00007824"/>
    </source>
</evidence>
<dbReference type="GO" id="GO:0008970">
    <property type="term" value="F:phospholipase A1 activity"/>
    <property type="evidence" value="ECO:0007669"/>
    <property type="project" value="TreeGrafter"/>
</dbReference>
<evidence type="ECO:0000256" key="2">
    <source>
        <dbReference type="ARBA" id="ARBA00022679"/>
    </source>
</evidence>
<dbReference type="InterPro" id="IPR051496">
    <property type="entry name" value="H-rev107_PLA/AT"/>
</dbReference>
<dbReference type="Proteomes" id="UP000515163">
    <property type="component" value="Unplaced"/>
</dbReference>
<comment type="similarity">
    <text evidence="1">Belongs to the H-rev107 family.</text>
</comment>
<dbReference type="RefSeq" id="XP_031574627.1">
    <property type="nucleotide sequence ID" value="XM_031718767.1"/>
</dbReference>
<dbReference type="OrthoDB" id="5984725at2759"/>
<evidence type="ECO:0000256" key="5">
    <source>
        <dbReference type="SAM" id="Phobius"/>
    </source>
</evidence>
<dbReference type="Pfam" id="PF04970">
    <property type="entry name" value="LRAT"/>
    <property type="match status" value="1"/>
</dbReference>
<evidence type="ECO:0000313" key="7">
    <source>
        <dbReference type="Proteomes" id="UP000515163"/>
    </source>
</evidence>
<dbReference type="InterPro" id="IPR007053">
    <property type="entry name" value="LRAT_dom"/>
</dbReference>
<reference evidence="8" key="1">
    <citation type="submission" date="2025-08" db="UniProtKB">
        <authorList>
            <consortium name="RefSeq"/>
        </authorList>
    </citation>
    <scope>IDENTIFICATION</scope>
    <source>
        <tissue evidence="8">Tentacle</tissue>
    </source>
</reference>
<evidence type="ECO:0000256" key="4">
    <source>
        <dbReference type="ARBA" id="ARBA00023098"/>
    </source>
</evidence>
<dbReference type="Gene3D" id="3.90.1720.10">
    <property type="entry name" value="endopeptidase domain like (from Nostoc punctiforme)"/>
    <property type="match status" value="1"/>
</dbReference>
<dbReference type="GO" id="GO:0016410">
    <property type="term" value="F:N-acyltransferase activity"/>
    <property type="evidence" value="ECO:0007669"/>
    <property type="project" value="TreeGrafter"/>
</dbReference>
<keyword evidence="5" id="KW-1133">Transmembrane helix</keyword>
<dbReference type="GeneID" id="116308362"/>
<keyword evidence="2" id="KW-0808">Transferase</keyword>
<accession>A0A6P8J4L7</accession>
<dbReference type="PANTHER" id="PTHR13943:SF77">
    <property type="entry name" value="LRAT DOMAIN-CONTAINING PROTEIN"/>
    <property type="match status" value="1"/>
</dbReference>
<protein>
    <submittedName>
        <fullName evidence="8">Uncharacterized protein LOC116308362</fullName>
    </submittedName>
</protein>
<dbReference type="PANTHER" id="PTHR13943">
    <property type="entry name" value="HRAS-LIKE SUPPRESSOR - RELATED"/>
    <property type="match status" value="1"/>
</dbReference>
<feature type="transmembrane region" description="Helical" evidence="5">
    <location>
        <begin position="224"/>
        <end position="252"/>
    </location>
</feature>
<dbReference type="KEGG" id="aten:116308362"/>
<gene>
    <name evidence="8" type="primary">LOC116308362</name>
</gene>
<evidence type="ECO:0000259" key="6">
    <source>
        <dbReference type="PROSITE" id="PS51934"/>
    </source>
</evidence>
<keyword evidence="3" id="KW-0378">Hydrolase</keyword>